<dbReference type="OrthoDB" id="3806873at2"/>
<dbReference type="Gene3D" id="3.90.1200.10">
    <property type="match status" value="1"/>
</dbReference>
<dbReference type="InterPro" id="IPR011009">
    <property type="entry name" value="Kinase-like_dom_sf"/>
</dbReference>
<dbReference type="InterPro" id="IPR002575">
    <property type="entry name" value="Aminoglycoside_PTrfase"/>
</dbReference>
<comment type="caution">
    <text evidence="2">The sequence shown here is derived from an EMBL/GenBank/DDBJ whole genome shotgun (WGS) entry which is preliminary data.</text>
</comment>
<evidence type="ECO:0000313" key="2">
    <source>
        <dbReference type="EMBL" id="ROO87841.1"/>
    </source>
</evidence>
<organism evidence="2 3">
    <name type="scientific">Actinocorallia herbida</name>
    <dbReference type="NCBI Taxonomy" id="58109"/>
    <lineage>
        <taxon>Bacteria</taxon>
        <taxon>Bacillati</taxon>
        <taxon>Actinomycetota</taxon>
        <taxon>Actinomycetes</taxon>
        <taxon>Streptosporangiales</taxon>
        <taxon>Thermomonosporaceae</taxon>
        <taxon>Actinocorallia</taxon>
    </lineage>
</organism>
<name>A0A3N1D2U1_9ACTN</name>
<evidence type="ECO:0000259" key="1">
    <source>
        <dbReference type="Pfam" id="PF01636"/>
    </source>
</evidence>
<dbReference type="AlphaFoldDB" id="A0A3N1D2U1"/>
<dbReference type="InterPro" id="IPR051678">
    <property type="entry name" value="AGP_Transferase"/>
</dbReference>
<dbReference type="SUPFAM" id="SSF56112">
    <property type="entry name" value="Protein kinase-like (PK-like)"/>
    <property type="match status" value="1"/>
</dbReference>
<keyword evidence="2" id="KW-0808">Transferase</keyword>
<feature type="domain" description="Aminoglycoside phosphotransferase" evidence="1">
    <location>
        <begin position="31"/>
        <end position="259"/>
    </location>
</feature>
<proteinExistence type="predicted"/>
<sequence>MTAELDGVVDLSALRRWLDVQGVGEGEVADARLLTGGTQNLLVRFRRGDDDLVLRRPGRRPRQNANKLIQREARVLRALQPTAVPHPEFLAVGEDESVAGPAAFVVMRAVDGFNPGECLPQAYQSPDRLRSIADQGITTLAEIAKVDYEACGLGDFGRPEGFLHRQVDRWAAEYSSYLAVPEYRGTRLPGFDHVRDYLATRVPATFKAGLMHGDYHLANLIVEDPGGRLAAVVDWEMSTIGDPLLDLGRYLAMLPDEHGEIVPSAEVAMVAGAMSQEELVLRYEECVGRSVADLDWYVVLGAFKLGIILEGTYARASAGKADTKVGLMLHGAAVNLFDRATRIAQEAA</sequence>
<gene>
    <name evidence="2" type="ORF">EDD29_5486</name>
</gene>
<protein>
    <submittedName>
        <fullName evidence="2">Aminoglycoside phosphotransferase (APT) family kinase protein</fullName>
    </submittedName>
</protein>
<dbReference type="InterPro" id="IPR041726">
    <property type="entry name" value="ACAD10_11_N"/>
</dbReference>
<reference evidence="2 3" key="1">
    <citation type="submission" date="2018-11" db="EMBL/GenBank/DDBJ databases">
        <title>Sequencing the genomes of 1000 actinobacteria strains.</title>
        <authorList>
            <person name="Klenk H.-P."/>
        </authorList>
    </citation>
    <scope>NUCLEOTIDE SEQUENCE [LARGE SCALE GENOMIC DNA]</scope>
    <source>
        <strain evidence="2 3">DSM 44254</strain>
    </source>
</reference>
<dbReference type="CDD" id="cd05154">
    <property type="entry name" value="ACAD10_11_N-like"/>
    <property type="match status" value="1"/>
</dbReference>
<dbReference type="RefSeq" id="WP_123667075.1">
    <property type="nucleotide sequence ID" value="NZ_RJKE01000001.1"/>
</dbReference>
<dbReference type="PANTHER" id="PTHR21310:SF40">
    <property type="entry name" value="AMINOGLYCOSIDE PHOSPHOTRANSFERASE DOMAIN-CONTAINING PROTEIN-RELATED"/>
    <property type="match status" value="1"/>
</dbReference>
<dbReference type="GO" id="GO:0016301">
    <property type="term" value="F:kinase activity"/>
    <property type="evidence" value="ECO:0007669"/>
    <property type="project" value="UniProtKB-KW"/>
</dbReference>
<dbReference type="Gene3D" id="3.30.200.20">
    <property type="entry name" value="Phosphorylase Kinase, domain 1"/>
    <property type="match status" value="1"/>
</dbReference>
<keyword evidence="2" id="KW-0418">Kinase</keyword>
<keyword evidence="3" id="KW-1185">Reference proteome</keyword>
<dbReference type="Pfam" id="PF01636">
    <property type="entry name" value="APH"/>
    <property type="match status" value="1"/>
</dbReference>
<evidence type="ECO:0000313" key="3">
    <source>
        <dbReference type="Proteomes" id="UP000272400"/>
    </source>
</evidence>
<dbReference type="EMBL" id="RJKE01000001">
    <property type="protein sequence ID" value="ROO87841.1"/>
    <property type="molecule type" value="Genomic_DNA"/>
</dbReference>
<dbReference type="PANTHER" id="PTHR21310">
    <property type="entry name" value="AMINOGLYCOSIDE PHOSPHOTRANSFERASE-RELATED-RELATED"/>
    <property type="match status" value="1"/>
</dbReference>
<accession>A0A3N1D2U1</accession>
<dbReference type="Proteomes" id="UP000272400">
    <property type="component" value="Unassembled WGS sequence"/>
</dbReference>